<dbReference type="EMBL" id="WIXE01018980">
    <property type="protein sequence ID" value="KAK5970446.1"/>
    <property type="molecule type" value="Genomic_DNA"/>
</dbReference>
<sequence>MPMTVLEKGVLQAKLKNVSCWGRCLHRKTDRSNKPGPWINITRGAKFSCDIVESICRDRKKKDIYQMTLLAEDWMNGTLNWPDCLGYNKQPTDHYMRPFQVAIEEEASEILTKTYSKENCIEQHRDILRYLRDFVHSYRDHPKFGWIWLSLLSHDYETGLNHADSDYQRFFLDNKEKVG</sequence>
<organism evidence="1 2">
    <name type="scientific">Trichostrongylus colubriformis</name>
    <name type="common">Black scour worm</name>
    <dbReference type="NCBI Taxonomy" id="6319"/>
    <lineage>
        <taxon>Eukaryota</taxon>
        <taxon>Metazoa</taxon>
        <taxon>Ecdysozoa</taxon>
        <taxon>Nematoda</taxon>
        <taxon>Chromadorea</taxon>
        <taxon>Rhabditida</taxon>
        <taxon>Rhabditina</taxon>
        <taxon>Rhabditomorpha</taxon>
        <taxon>Strongyloidea</taxon>
        <taxon>Trichostrongylidae</taxon>
        <taxon>Trichostrongylus</taxon>
    </lineage>
</organism>
<protein>
    <submittedName>
        <fullName evidence="1">Uncharacterized protein</fullName>
    </submittedName>
</protein>
<dbReference type="PANTHER" id="PTHR10974">
    <property type="entry name" value="FI08016P-RELATED"/>
    <property type="match status" value="1"/>
</dbReference>
<accession>A0AAN8EY96</accession>
<dbReference type="PANTHER" id="PTHR10974:SF75">
    <property type="entry name" value="SULFATASE DOMAIN-CONTAINING PROTEIN"/>
    <property type="match status" value="1"/>
</dbReference>
<keyword evidence="2" id="KW-1185">Reference proteome</keyword>
<evidence type="ECO:0000313" key="1">
    <source>
        <dbReference type="EMBL" id="KAK5970446.1"/>
    </source>
</evidence>
<dbReference type="Pfam" id="PF02995">
    <property type="entry name" value="DUF229"/>
    <property type="match status" value="1"/>
</dbReference>
<dbReference type="AlphaFoldDB" id="A0AAN8EY96"/>
<evidence type="ECO:0000313" key="2">
    <source>
        <dbReference type="Proteomes" id="UP001331761"/>
    </source>
</evidence>
<dbReference type="Proteomes" id="UP001331761">
    <property type="component" value="Unassembled WGS sequence"/>
</dbReference>
<comment type="caution">
    <text evidence="1">The sequence shown here is derived from an EMBL/GenBank/DDBJ whole genome shotgun (WGS) entry which is preliminary data.</text>
</comment>
<gene>
    <name evidence="1" type="ORF">GCK32_013705</name>
</gene>
<name>A0AAN8EY96_TRICO</name>
<dbReference type="GO" id="GO:0005615">
    <property type="term" value="C:extracellular space"/>
    <property type="evidence" value="ECO:0007669"/>
    <property type="project" value="TreeGrafter"/>
</dbReference>
<reference evidence="1 2" key="1">
    <citation type="submission" date="2019-10" db="EMBL/GenBank/DDBJ databases">
        <title>Assembly and Annotation for the nematode Trichostrongylus colubriformis.</title>
        <authorList>
            <person name="Martin J."/>
        </authorList>
    </citation>
    <scope>NUCLEOTIDE SEQUENCE [LARGE SCALE GENOMIC DNA]</scope>
    <source>
        <strain evidence="1">G859</strain>
        <tissue evidence="1">Whole worm</tissue>
    </source>
</reference>
<proteinExistence type="predicted"/>
<dbReference type="InterPro" id="IPR004245">
    <property type="entry name" value="DUF229"/>
</dbReference>